<dbReference type="InterPro" id="IPR013325">
    <property type="entry name" value="RNA_pol_sigma_r2"/>
</dbReference>
<protein>
    <submittedName>
        <fullName evidence="7">RNA polymerase sigma-70 factor</fullName>
    </submittedName>
</protein>
<evidence type="ECO:0000313" key="7">
    <source>
        <dbReference type="EMBL" id="RRG20958.1"/>
    </source>
</evidence>
<comment type="similarity">
    <text evidence="1">Belongs to the sigma-70 factor family. ECF subfamily.</text>
</comment>
<dbReference type="NCBIfam" id="TIGR02937">
    <property type="entry name" value="sigma70-ECF"/>
    <property type="match status" value="1"/>
</dbReference>
<dbReference type="InterPro" id="IPR013249">
    <property type="entry name" value="RNA_pol_sigma70_r4_t2"/>
</dbReference>
<comment type="caution">
    <text evidence="7">The sequence shown here is derived from an EMBL/GenBank/DDBJ whole genome shotgun (WGS) entry which is preliminary data.</text>
</comment>
<dbReference type="RefSeq" id="WP_125030957.1">
    <property type="nucleotide sequence ID" value="NZ_JAPXVP010000009.1"/>
</dbReference>
<organism evidence="7 8">
    <name type="scientific">Ancylomarina euxinus</name>
    <dbReference type="NCBI Taxonomy" id="2283627"/>
    <lineage>
        <taxon>Bacteria</taxon>
        <taxon>Pseudomonadati</taxon>
        <taxon>Bacteroidota</taxon>
        <taxon>Bacteroidia</taxon>
        <taxon>Marinilabiliales</taxon>
        <taxon>Marinifilaceae</taxon>
        <taxon>Ancylomarina</taxon>
    </lineage>
</organism>
<accession>A0A425XZV8</accession>
<feature type="domain" description="RNA polymerase sigma factor 70 region 4 type 2" evidence="6">
    <location>
        <begin position="127"/>
        <end position="177"/>
    </location>
</feature>
<evidence type="ECO:0000256" key="2">
    <source>
        <dbReference type="ARBA" id="ARBA00023015"/>
    </source>
</evidence>
<dbReference type="PANTHER" id="PTHR43133">
    <property type="entry name" value="RNA POLYMERASE ECF-TYPE SIGMA FACTO"/>
    <property type="match status" value="1"/>
</dbReference>
<dbReference type="SUPFAM" id="SSF88659">
    <property type="entry name" value="Sigma3 and sigma4 domains of RNA polymerase sigma factors"/>
    <property type="match status" value="1"/>
</dbReference>
<dbReference type="InterPro" id="IPR014327">
    <property type="entry name" value="RNA_pol_sigma70_bacteroid"/>
</dbReference>
<keyword evidence="2" id="KW-0805">Transcription regulation</keyword>
<dbReference type="GO" id="GO:0006352">
    <property type="term" value="P:DNA-templated transcription initiation"/>
    <property type="evidence" value="ECO:0007669"/>
    <property type="project" value="InterPro"/>
</dbReference>
<keyword evidence="8" id="KW-1185">Reference proteome</keyword>
<dbReference type="PANTHER" id="PTHR43133:SF46">
    <property type="entry name" value="RNA POLYMERASE SIGMA-70 FACTOR ECF SUBFAMILY"/>
    <property type="match status" value="1"/>
</dbReference>
<dbReference type="Gene3D" id="1.10.10.10">
    <property type="entry name" value="Winged helix-like DNA-binding domain superfamily/Winged helix DNA-binding domain"/>
    <property type="match status" value="1"/>
</dbReference>
<dbReference type="SUPFAM" id="SSF88946">
    <property type="entry name" value="Sigma2 domain of RNA polymerase sigma factors"/>
    <property type="match status" value="1"/>
</dbReference>
<sequence length="189" mass="22043">MLTNPNHITSLIHQLSSEGDERAFEQIYDLFYSKMYATAFQYLKNKPLAEEVVSDVFCRIWKKRLELVQIKNFESYLFISVRNLSLNYIRNNSRISNESLDEQSYHISDSVALPDEVMEAHELQDLLKNSVESLPQKCKAIFKMIRFDGLKYKEVASELDISVNTVDTQMRIAMKKISQSLGDFSRKKK</sequence>
<dbReference type="GO" id="GO:0016987">
    <property type="term" value="F:sigma factor activity"/>
    <property type="evidence" value="ECO:0007669"/>
    <property type="project" value="UniProtKB-KW"/>
</dbReference>
<dbReference type="InterPro" id="IPR039425">
    <property type="entry name" value="RNA_pol_sigma-70-like"/>
</dbReference>
<dbReference type="Proteomes" id="UP000285794">
    <property type="component" value="Unassembled WGS sequence"/>
</dbReference>
<dbReference type="GO" id="GO:0003677">
    <property type="term" value="F:DNA binding"/>
    <property type="evidence" value="ECO:0007669"/>
    <property type="project" value="InterPro"/>
</dbReference>
<evidence type="ECO:0000256" key="3">
    <source>
        <dbReference type="ARBA" id="ARBA00023082"/>
    </source>
</evidence>
<dbReference type="InterPro" id="IPR036388">
    <property type="entry name" value="WH-like_DNA-bd_sf"/>
</dbReference>
<reference evidence="7 8" key="1">
    <citation type="submission" date="2018-07" db="EMBL/GenBank/DDBJ databases">
        <title>Draft genome sequence of Ancylomarina sp. M1P.</title>
        <authorList>
            <person name="Yadav S."/>
            <person name="Villanueva L."/>
            <person name="Damste J.S.S."/>
        </authorList>
    </citation>
    <scope>NUCLEOTIDE SEQUENCE [LARGE SCALE GENOMIC DNA]</scope>
    <source>
        <strain evidence="7 8">M1P</strain>
    </source>
</reference>
<dbReference type="Pfam" id="PF08281">
    <property type="entry name" value="Sigma70_r4_2"/>
    <property type="match status" value="1"/>
</dbReference>
<keyword evidence="4" id="KW-0804">Transcription</keyword>
<evidence type="ECO:0000259" key="6">
    <source>
        <dbReference type="Pfam" id="PF08281"/>
    </source>
</evidence>
<evidence type="ECO:0000256" key="1">
    <source>
        <dbReference type="ARBA" id="ARBA00010641"/>
    </source>
</evidence>
<evidence type="ECO:0000313" key="8">
    <source>
        <dbReference type="Proteomes" id="UP000285794"/>
    </source>
</evidence>
<dbReference type="OrthoDB" id="9782991at2"/>
<dbReference type="Pfam" id="PF04542">
    <property type="entry name" value="Sigma70_r2"/>
    <property type="match status" value="1"/>
</dbReference>
<evidence type="ECO:0000259" key="5">
    <source>
        <dbReference type="Pfam" id="PF04542"/>
    </source>
</evidence>
<feature type="domain" description="RNA polymerase sigma-70 region 2" evidence="5">
    <location>
        <begin position="28"/>
        <end position="94"/>
    </location>
</feature>
<dbReference type="EMBL" id="QQWG01000010">
    <property type="protein sequence ID" value="RRG20958.1"/>
    <property type="molecule type" value="Genomic_DNA"/>
</dbReference>
<evidence type="ECO:0000256" key="4">
    <source>
        <dbReference type="ARBA" id="ARBA00023163"/>
    </source>
</evidence>
<dbReference type="NCBIfam" id="TIGR02985">
    <property type="entry name" value="Sig70_bacteroi1"/>
    <property type="match status" value="1"/>
</dbReference>
<dbReference type="InterPro" id="IPR007627">
    <property type="entry name" value="RNA_pol_sigma70_r2"/>
</dbReference>
<gene>
    <name evidence="7" type="ORF">DWB61_11075</name>
</gene>
<dbReference type="AlphaFoldDB" id="A0A425XZV8"/>
<keyword evidence="3" id="KW-0731">Sigma factor</keyword>
<dbReference type="InterPro" id="IPR014284">
    <property type="entry name" value="RNA_pol_sigma-70_dom"/>
</dbReference>
<name>A0A425XZV8_9BACT</name>
<dbReference type="InterPro" id="IPR013324">
    <property type="entry name" value="RNA_pol_sigma_r3/r4-like"/>
</dbReference>
<proteinExistence type="inferred from homology"/>
<dbReference type="Gene3D" id="1.10.1740.10">
    <property type="match status" value="1"/>
</dbReference>